<dbReference type="EMBL" id="QGNW01000002">
    <property type="protein sequence ID" value="RVX22692.1"/>
    <property type="molecule type" value="Genomic_DNA"/>
</dbReference>
<dbReference type="AlphaFoldDB" id="A0A438KNB1"/>
<organism evidence="1 2">
    <name type="scientific">Vitis vinifera</name>
    <name type="common">Grape</name>
    <dbReference type="NCBI Taxonomy" id="29760"/>
    <lineage>
        <taxon>Eukaryota</taxon>
        <taxon>Viridiplantae</taxon>
        <taxon>Streptophyta</taxon>
        <taxon>Embryophyta</taxon>
        <taxon>Tracheophyta</taxon>
        <taxon>Spermatophyta</taxon>
        <taxon>Magnoliopsida</taxon>
        <taxon>eudicotyledons</taxon>
        <taxon>Gunneridae</taxon>
        <taxon>Pentapetalae</taxon>
        <taxon>rosids</taxon>
        <taxon>Vitales</taxon>
        <taxon>Vitaceae</taxon>
        <taxon>Viteae</taxon>
        <taxon>Vitis</taxon>
    </lineage>
</organism>
<dbReference type="PANTHER" id="PTHR37610">
    <property type="entry name" value="CCHC-TYPE DOMAIN-CONTAINING PROTEIN"/>
    <property type="match status" value="1"/>
</dbReference>
<protein>
    <recommendedName>
        <fullName evidence="3">Retrotransposon Copia-like N-terminal domain-containing protein</fullName>
    </recommendedName>
</protein>
<dbReference type="Proteomes" id="UP000288805">
    <property type="component" value="Unassembled WGS sequence"/>
</dbReference>
<evidence type="ECO:0008006" key="3">
    <source>
        <dbReference type="Google" id="ProtNLM"/>
    </source>
</evidence>
<gene>
    <name evidence="1" type="ORF">CK203_008470</name>
</gene>
<dbReference type="PANTHER" id="PTHR37610:SF47">
    <property type="entry name" value="RETROTRANSPOSON COPIA-LIKE N-TERMINAL DOMAIN-CONTAINING PROTEIN"/>
    <property type="match status" value="1"/>
</dbReference>
<reference evidence="1 2" key="1">
    <citation type="journal article" date="2018" name="PLoS Genet.">
        <title>Population sequencing reveals clonal diversity and ancestral inbreeding in the grapevine cultivar Chardonnay.</title>
        <authorList>
            <person name="Roach M.J."/>
            <person name="Johnson D.L."/>
            <person name="Bohlmann J."/>
            <person name="van Vuuren H.J."/>
            <person name="Jones S.J."/>
            <person name="Pretorius I.S."/>
            <person name="Schmidt S.A."/>
            <person name="Borneman A.R."/>
        </authorList>
    </citation>
    <scope>NUCLEOTIDE SEQUENCE [LARGE SCALE GENOMIC DNA]</scope>
    <source>
        <strain evidence="2">cv. Chardonnay</strain>
        <tissue evidence="1">Leaf</tissue>
    </source>
</reference>
<evidence type="ECO:0000313" key="1">
    <source>
        <dbReference type="EMBL" id="RVX22692.1"/>
    </source>
</evidence>
<accession>A0A438KNB1</accession>
<evidence type="ECO:0000313" key="2">
    <source>
        <dbReference type="Proteomes" id="UP000288805"/>
    </source>
</evidence>
<proteinExistence type="predicted"/>
<name>A0A438KNB1_VITVI</name>
<sequence>MGPDLTVVGMTVLDSNSMGIAAGISRTVAGIFGSIFGISGIAVVRVVAASDSVVEELDGQFGKSSRNKSLSSIDGFPEGKDVERKITTICLNENNFLKWSQFVRMYIKGQGKIGYLTGDTKGPVNTDPNYATWDAENSMIMAWLVNSMEEELSSYYMFYPIAKALWDNITAFRPWELLPNL</sequence>
<comment type="caution">
    <text evidence="1">The sequence shown here is derived from an EMBL/GenBank/DDBJ whole genome shotgun (WGS) entry which is preliminary data.</text>
</comment>